<accession>A0A975GIS4</accession>
<protein>
    <submittedName>
        <fullName evidence="1">Uncharacterized protein</fullName>
    </submittedName>
</protein>
<evidence type="ECO:0000313" key="2">
    <source>
        <dbReference type="Proteomes" id="UP000663720"/>
    </source>
</evidence>
<sequence>MNAYKKIPDQALESIRKEVKMDMIATTITEHIFNQGEIKGEIKGKIKGKIELLENLFIEKVLTRKQFEKAVAPLRQQLKELME</sequence>
<evidence type="ECO:0000313" key="1">
    <source>
        <dbReference type="EMBL" id="QTA82243.1"/>
    </source>
</evidence>
<dbReference type="KEGG" id="dli:dnl_46160"/>
<keyword evidence="2" id="KW-1185">Reference proteome</keyword>
<organism evidence="1 2">
    <name type="scientific">Desulfonema limicola</name>
    <dbReference type="NCBI Taxonomy" id="45656"/>
    <lineage>
        <taxon>Bacteria</taxon>
        <taxon>Pseudomonadati</taxon>
        <taxon>Thermodesulfobacteriota</taxon>
        <taxon>Desulfobacteria</taxon>
        <taxon>Desulfobacterales</taxon>
        <taxon>Desulfococcaceae</taxon>
        <taxon>Desulfonema</taxon>
    </lineage>
</organism>
<reference evidence="1" key="1">
    <citation type="journal article" date="2021" name="Microb. Physiol.">
        <title>Proteogenomic Insights into the Physiology of Marine, Sulfate-Reducing, Filamentous Desulfonema limicola and Desulfonema magnum.</title>
        <authorList>
            <person name="Schnaars V."/>
            <person name="Wohlbrand L."/>
            <person name="Scheve S."/>
            <person name="Hinrichs C."/>
            <person name="Reinhardt R."/>
            <person name="Rabus R."/>
        </authorList>
    </citation>
    <scope>NUCLEOTIDE SEQUENCE</scope>
    <source>
        <strain evidence="1">5ac10</strain>
    </source>
</reference>
<name>A0A975GIS4_9BACT</name>
<dbReference type="Proteomes" id="UP000663720">
    <property type="component" value="Chromosome"/>
</dbReference>
<dbReference type="AlphaFoldDB" id="A0A975GIS4"/>
<dbReference type="EMBL" id="CP061799">
    <property type="protein sequence ID" value="QTA82243.1"/>
    <property type="molecule type" value="Genomic_DNA"/>
</dbReference>
<gene>
    <name evidence="1" type="ORF">dnl_46160</name>
</gene>
<proteinExistence type="predicted"/>